<dbReference type="Gene3D" id="3.30.360.10">
    <property type="entry name" value="Dihydrodipicolinate Reductase, domain 2"/>
    <property type="match status" value="1"/>
</dbReference>
<keyword evidence="5" id="KW-1185">Reference proteome</keyword>
<evidence type="ECO:0000259" key="3">
    <source>
        <dbReference type="Pfam" id="PF22725"/>
    </source>
</evidence>
<dbReference type="Pfam" id="PF22725">
    <property type="entry name" value="GFO_IDH_MocA_C3"/>
    <property type="match status" value="1"/>
</dbReference>
<feature type="domain" description="GFO/IDH/MocA-like oxidoreductase" evidence="3">
    <location>
        <begin position="144"/>
        <end position="265"/>
    </location>
</feature>
<dbReference type="Gene3D" id="3.40.50.720">
    <property type="entry name" value="NAD(P)-binding Rossmann-like Domain"/>
    <property type="match status" value="1"/>
</dbReference>
<dbReference type="PANTHER" id="PTHR43818:SF11">
    <property type="entry name" value="BCDNA.GH03377"/>
    <property type="match status" value="1"/>
</dbReference>
<dbReference type="Proteomes" id="UP000637757">
    <property type="component" value="Unassembled WGS sequence"/>
</dbReference>
<dbReference type="PANTHER" id="PTHR43818">
    <property type="entry name" value="BCDNA.GH03377"/>
    <property type="match status" value="1"/>
</dbReference>
<dbReference type="InterPro" id="IPR055170">
    <property type="entry name" value="GFO_IDH_MocA-like_dom"/>
</dbReference>
<evidence type="ECO:0000259" key="2">
    <source>
        <dbReference type="Pfam" id="PF01408"/>
    </source>
</evidence>
<dbReference type="GO" id="GO:0000166">
    <property type="term" value="F:nucleotide binding"/>
    <property type="evidence" value="ECO:0007669"/>
    <property type="project" value="InterPro"/>
</dbReference>
<dbReference type="SUPFAM" id="SSF51735">
    <property type="entry name" value="NAD(P)-binding Rossmann-fold domains"/>
    <property type="match status" value="1"/>
</dbReference>
<proteinExistence type="predicted"/>
<dbReference type="GO" id="GO:0016491">
    <property type="term" value="F:oxidoreductase activity"/>
    <property type="evidence" value="ECO:0007669"/>
    <property type="project" value="UniProtKB-KW"/>
</dbReference>
<dbReference type="EMBL" id="JADAKE010000016">
    <property type="protein sequence ID" value="MBF8808110.1"/>
    <property type="molecule type" value="Genomic_DNA"/>
</dbReference>
<dbReference type="Pfam" id="PF01408">
    <property type="entry name" value="GFO_IDH_MocA"/>
    <property type="match status" value="1"/>
</dbReference>
<keyword evidence="1" id="KW-0560">Oxidoreductase</keyword>
<organism evidence="4 5">
    <name type="scientific">Enterococcus lacertideformus</name>
    <dbReference type="NCBI Taxonomy" id="2771493"/>
    <lineage>
        <taxon>Bacteria</taxon>
        <taxon>Bacillati</taxon>
        <taxon>Bacillota</taxon>
        <taxon>Bacilli</taxon>
        <taxon>Lactobacillales</taxon>
        <taxon>Enterococcaceae</taxon>
        <taxon>Enterococcus</taxon>
    </lineage>
</organism>
<accession>A0A931F9X3</accession>
<evidence type="ECO:0000313" key="4">
    <source>
        <dbReference type="EMBL" id="MBF8808110.1"/>
    </source>
</evidence>
<feature type="domain" description="Gfo/Idh/MocA-like oxidoreductase N-terminal" evidence="2">
    <location>
        <begin position="2"/>
        <end position="135"/>
    </location>
</feature>
<dbReference type="InterPro" id="IPR050463">
    <property type="entry name" value="Gfo/Idh/MocA_oxidrdct_glycsds"/>
</dbReference>
<name>A0A931F9X3_9ENTE</name>
<dbReference type="InterPro" id="IPR036291">
    <property type="entry name" value="NAD(P)-bd_dom_sf"/>
</dbReference>
<sequence>MLRVGLVGLGFVGSSHLQVYKQLMEEGYPVKVVAICDVDEAKKTGQLTQGNIDVSDQSIDFTQFSFYTNMEEMIDNESLDDVDLCLPTYIHAPYAIKAMEKGVHVFCEKPMAISTKACQEMIDARNQYDRYLMIGQTLRFFPSYQYIKKIIDEKSYGELNEVALFRGGTTPLWSWDNWLLDKKRSGGCLLDQHIHDVDTINWLLGTPKAVHTNGKVYFEGSGYDLVSTNYIFDNIIVNAQDNWTINNNNFGFEMRFRFSFEKGTIILENGKLTDYPNNRESFVPQIDPRSGYYLEIKHFAQSILDDKDPQLTCPLESTMETIRIAEAEIKSADNHKITYLDK</sequence>
<dbReference type="InterPro" id="IPR000683">
    <property type="entry name" value="Gfo/Idh/MocA-like_OxRdtase_N"/>
</dbReference>
<reference evidence="4" key="1">
    <citation type="submission" date="2020-09" db="EMBL/GenBank/DDBJ databases">
        <title>Genomic insights into the novelty and pathogenicity of a unique biofilm-forming Enterococcus sp. bacteria (Enterococcus lacertideformus) identified in reptiles.</title>
        <authorList>
            <person name="Agius J.E."/>
            <person name="Phalen D.N."/>
            <person name="Rose K."/>
            <person name="Eden J.-S."/>
        </authorList>
    </citation>
    <scope>NUCLEOTIDE SEQUENCE</scope>
    <source>
        <strain evidence="4">PHRS 0518</strain>
    </source>
</reference>
<comment type="caution">
    <text evidence="4">The sequence shown here is derived from an EMBL/GenBank/DDBJ whole genome shotgun (WGS) entry which is preliminary data.</text>
</comment>
<evidence type="ECO:0000313" key="5">
    <source>
        <dbReference type="Proteomes" id="UP000637757"/>
    </source>
</evidence>
<gene>
    <name evidence="4" type="ORF">IC227_07045</name>
</gene>
<evidence type="ECO:0000256" key="1">
    <source>
        <dbReference type="ARBA" id="ARBA00023002"/>
    </source>
</evidence>
<protein>
    <submittedName>
        <fullName evidence="4">Gfo/Idh/MocA family oxidoreductase</fullName>
    </submittedName>
</protein>
<dbReference type="AlphaFoldDB" id="A0A931F9X3"/>
<dbReference type="SUPFAM" id="SSF55347">
    <property type="entry name" value="Glyceraldehyde-3-phosphate dehydrogenase-like, C-terminal domain"/>
    <property type="match status" value="1"/>
</dbReference>